<organism evidence="5 6">
    <name type="scientific">Porphyridium purpureum</name>
    <name type="common">Red alga</name>
    <name type="synonym">Porphyridium cruentum</name>
    <dbReference type="NCBI Taxonomy" id="35688"/>
    <lineage>
        <taxon>Eukaryota</taxon>
        <taxon>Rhodophyta</taxon>
        <taxon>Bangiophyceae</taxon>
        <taxon>Porphyridiales</taxon>
        <taxon>Porphyridiaceae</taxon>
        <taxon>Porphyridium</taxon>
    </lineage>
</organism>
<evidence type="ECO:0000259" key="4">
    <source>
        <dbReference type="Pfam" id="PF00849"/>
    </source>
</evidence>
<dbReference type="PANTHER" id="PTHR47683">
    <property type="entry name" value="PSEUDOURIDINE SYNTHASE FAMILY PROTEIN-RELATED"/>
    <property type="match status" value="1"/>
</dbReference>
<dbReference type="Gene3D" id="3.30.70.1560">
    <property type="entry name" value="Alpha-L RNA-binding motif"/>
    <property type="match status" value="1"/>
</dbReference>
<dbReference type="PROSITE" id="PS50889">
    <property type="entry name" value="S4"/>
    <property type="match status" value="1"/>
</dbReference>
<feature type="domain" description="Pseudouridine synthase RsuA/RluA-like" evidence="4">
    <location>
        <begin position="141"/>
        <end position="275"/>
    </location>
</feature>
<dbReference type="InterPro" id="IPR018496">
    <property type="entry name" value="PsdUridine_synth_RsuA/RluB_CS"/>
</dbReference>
<dbReference type="GO" id="GO:0003723">
    <property type="term" value="F:RNA binding"/>
    <property type="evidence" value="ECO:0007669"/>
    <property type="project" value="UniProtKB-KW"/>
</dbReference>
<dbReference type="GO" id="GO:0001522">
    <property type="term" value="P:pseudouridine synthesis"/>
    <property type="evidence" value="ECO:0007669"/>
    <property type="project" value="InterPro"/>
</dbReference>
<keyword evidence="2" id="KW-0413">Isomerase</keyword>
<gene>
    <name evidence="5" type="ORF">FVE85_8699</name>
</gene>
<keyword evidence="3" id="KW-0694">RNA-binding</keyword>
<dbReference type="InterPro" id="IPR006145">
    <property type="entry name" value="PsdUridine_synth_RsuA/RluA"/>
</dbReference>
<dbReference type="InterPro" id="IPR050343">
    <property type="entry name" value="RsuA_PseudoU_synthase"/>
</dbReference>
<dbReference type="InterPro" id="IPR020094">
    <property type="entry name" value="TruA/RsuA/RluB/E/F_N"/>
</dbReference>
<comment type="caution">
    <text evidence="5">The sequence shown here is derived from an EMBL/GenBank/DDBJ whole genome shotgun (WGS) entry which is preliminary data.</text>
</comment>
<dbReference type="Proteomes" id="UP000324585">
    <property type="component" value="Unassembled WGS sequence"/>
</dbReference>
<dbReference type="CDD" id="cd00165">
    <property type="entry name" value="S4"/>
    <property type="match status" value="1"/>
</dbReference>
<evidence type="ECO:0000256" key="3">
    <source>
        <dbReference type="PROSITE-ProRule" id="PRU00182"/>
    </source>
</evidence>
<sequence>MALLLFAASGPWPWTRNLPQRQEDSVCSRPHRSVVRCAVVKRPNAVHVDKDDDGVRINKCFASFASRRESDRIVSAGRARINGKVAVNGARVRSGDVVTLDGKKIDWERLVPASDWKGAARRDEQEVDQVGVSDQFVYLKYWKPRGITCTTDRRIQGNIIDAIGHRERIFPVGRLDKDSSGLILLTSDGRLPNSMLRAKHKNEKTYRVTVDRPCSVNHVQHLRDGVVITTIAQRDRTVKPLTAKTLPAQVVQMAPDVLLITIVEGRNRQIRKMLDALGYTVRALHRVEIMGIGLNGLRHGQWRELNAQELEIVNNCLLLS</sequence>
<accession>A0A5J4YRA3</accession>
<dbReference type="SUPFAM" id="SSF55174">
    <property type="entry name" value="Alpha-L RNA-binding motif"/>
    <property type="match status" value="1"/>
</dbReference>
<dbReference type="InterPro" id="IPR000748">
    <property type="entry name" value="PsdUridine_synth_RsuA/RluB/E/F"/>
</dbReference>
<dbReference type="EMBL" id="VRMN01000007">
    <property type="protein sequence ID" value="KAA8493254.1"/>
    <property type="molecule type" value="Genomic_DNA"/>
</dbReference>
<dbReference type="SUPFAM" id="SSF55120">
    <property type="entry name" value="Pseudouridine synthase"/>
    <property type="match status" value="1"/>
</dbReference>
<dbReference type="OrthoDB" id="440619at2759"/>
<dbReference type="InterPro" id="IPR020103">
    <property type="entry name" value="PsdUridine_synth_cat_dom_sf"/>
</dbReference>
<dbReference type="PANTHER" id="PTHR47683:SF2">
    <property type="entry name" value="RNA-BINDING S4 DOMAIN-CONTAINING PROTEIN"/>
    <property type="match status" value="1"/>
</dbReference>
<evidence type="ECO:0000256" key="1">
    <source>
        <dbReference type="ARBA" id="ARBA00008348"/>
    </source>
</evidence>
<proteinExistence type="inferred from homology"/>
<dbReference type="NCBIfam" id="TIGR00093">
    <property type="entry name" value="pseudouridine synthase"/>
    <property type="match status" value="1"/>
</dbReference>
<dbReference type="GO" id="GO:0006364">
    <property type="term" value="P:rRNA processing"/>
    <property type="evidence" value="ECO:0007669"/>
    <property type="project" value="UniProtKB-ARBA"/>
</dbReference>
<dbReference type="OMA" id="KRMFGHF"/>
<dbReference type="AlphaFoldDB" id="A0A5J4YRA3"/>
<name>A0A5J4YRA3_PORPP</name>
<dbReference type="InterPro" id="IPR042092">
    <property type="entry name" value="PsdUridine_s_RsuA/RluB/E/F_cat"/>
</dbReference>
<protein>
    <submittedName>
        <fullName evidence="5">23S rRNA pseudouridine</fullName>
    </submittedName>
</protein>
<evidence type="ECO:0000313" key="6">
    <source>
        <dbReference type="Proteomes" id="UP000324585"/>
    </source>
</evidence>
<dbReference type="PROSITE" id="PS01149">
    <property type="entry name" value="PSI_RSU"/>
    <property type="match status" value="1"/>
</dbReference>
<dbReference type="Gene3D" id="3.30.70.580">
    <property type="entry name" value="Pseudouridine synthase I, catalytic domain, N-terminal subdomain"/>
    <property type="match status" value="1"/>
</dbReference>
<evidence type="ECO:0000313" key="5">
    <source>
        <dbReference type="EMBL" id="KAA8493254.1"/>
    </source>
</evidence>
<keyword evidence="6" id="KW-1185">Reference proteome</keyword>
<dbReference type="GO" id="GO:0009982">
    <property type="term" value="F:pseudouridine synthase activity"/>
    <property type="evidence" value="ECO:0007669"/>
    <property type="project" value="InterPro"/>
</dbReference>
<dbReference type="Gene3D" id="3.10.290.10">
    <property type="entry name" value="RNA-binding S4 domain"/>
    <property type="match status" value="1"/>
</dbReference>
<dbReference type="Pfam" id="PF00849">
    <property type="entry name" value="PseudoU_synth_2"/>
    <property type="match status" value="1"/>
</dbReference>
<comment type="similarity">
    <text evidence="1">Belongs to the pseudouridine synthase RsuA family.</text>
</comment>
<evidence type="ECO:0000256" key="2">
    <source>
        <dbReference type="ARBA" id="ARBA00023235"/>
    </source>
</evidence>
<dbReference type="InterPro" id="IPR036986">
    <property type="entry name" value="S4_RNA-bd_sf"/>
</dbReference>
<reference evidence="6" key="1">
    <citation type="journal article" date="2019" name="Nat. Commun.">
        <title>Expansion of phycobilisome linker gene families in mesophilic red algae.</title>
        <authorList>
            <person name="Lee J."/>
            <person name="Kim D."/>
            <person name="Bhattacharya D."/>
            <person name="Yoon H.S."/>
        </authorList>
    </citation>
    <scope>NUCLEOTIDE SEQUENCE [LARGE SCALE GENOMIC DNA]</scope>
    <source>
        <strain evidence="6">CCMP 1328</strain>
    </source>
</reference>